<dbReference type="Proteomes" id="UP001066276">
    <property type="component" value="Chromosome 4_1"/>
</dbReference>
<dbReference type="AlphaFoldDB" id="A0AAV7SZM9"/>
<protein>
    <submittedName>
        <fullName evidence="2">Uncharacterized protein</fullName>
    </submittedName>
</protein>
<keyword evidence="3" id="KW-1185">Reference proteome</keyword>
<dbReference type="EMBL" id="JANPWB010000007">
    <property type="protein sequence ID" value="KAJ1169618.1"/>
    <property type="molecule type" value="Genomic_DNA"/>
</dbReference>
<reference evidence="2" key="1">
    <citation type="journal article" date="2022" name="bioRxiv">
        <title>Sequencing and chromosome-scale assembly of the giantPleurodeles waltlgenome.</title>
        <authorList>
            <person name="Brown T."/>
            <person name="Elewa A."/>
            <person name="Iarovenko S."/>
            <person name="Subramanian E."/>
            <person name="Araus A.J."/>
            <person name="Petzold A."/>
            <person name="Susuki M."/>
            <person name="Suzuki K.-i.T."/>
            <person name="Hayashi T."/>
            <person name="Toyoda A."/>
            <person name="Oliveira C."/>
            <person name="Osipova E."/>
            <person name="Leigh N.D."/>
            <person name="Simon A."/>
            <person name="Yun M.H."/>
        </authorList>
    </citation>
    <scope>NUCLEOTIDE SEQUENCE</scope>
    <source>
        <strain evidence="2">20211129_DDA</strain>
        <tissue evidence="2">Liver</tissue>
    </source>
</reference>
<organism evidence="2 3">
    <name type="scientific">Pleurodeles waltl</name>
    <name type="common">Iberian ribbed newt</name>
    <dbReference type="NCBI Taxonomy" id="8319"/>
    <lineage>
        <taxon>Eukaryota</taxon>
        <taxon>Metazoa</taxon>
        <taxon>Chordata</taxon>
        <taxon>Craniata</taxon>
        <taxon>Vertebrata</taxon>
        <taxon>Euteleostomi</taxon>
        <taxon>Amphibia</taxon>
        <taxon>Batrachia</taxon>
        <taxon>Caudata</taxon>
        <taxon>Salamandroidea</taxon>
        <taxon>Salamandridae</taxon>
        <taxon>Pleurodelinae</taxon>
        <taxon>Pleurodeles</taxon>
    </lineage>
</organism>
<evidence type="ECO:0000313" key="2">
    <source>
        <dbReference type="EMBL" id="KAJ1169618.1"/>
    </source>
</evidence>
<evidence type="ECO:0000256" key="1">
    <source>
        <dbReference type="SAM" id="MobiDB-lite"/>
    </source>
</evidence>
<proteinExistence type="predicted"/>
<evidence type="ECO:0000313" key="3">
    <source>
        <dbReference type="Proteomes" id="UP001066276"/>
    </source>
</evidence>
<feature type="compositionally biased region" description="Basic and acidic residues" evidence="1">
    <location>
        <begin position="70"/>
        <end position="102"/>
    </location>
</feature>
<sequence length="102" mass="11744">MSARSDAKKEVGSNRPKPREASDTLNSRDTLPRIMRVRFSDRINNCWHPQKQRRQPSTRPLTRIPLKMSARSDAKKEVGSNRPKPREASGRPNSRDTLPRVK</sequence>
<name>A0AAV7SZM9_PLEWA</name>
<gene>
    <name evidence="2" type="ORF">NDU88_001509</name>
</gene>
<feature type="region of interest" description="Disordered" evidence="1">
    <location>
        <begin position="1"/>
        <end position="102"/>
    </location>
</feature>
<feature type="compositionally biased region" description="Basic and acidic residues" evidence="1">
    <location>
        <begin position="1"/>
        <end position="22"/>
    </location>
</feature>
<comment type="caution">
    <text evidence="2">The sequence shown here is derived from an EMBL/GenBank/DDBJ whole genome shotgun (WGS) entry which is preliminary data.</text>
</comment>
<accession>A0AAV7SZM9</accession>